<keyword evidence="1" id="KW-0732">Signal</keyword>
<feature type="chain" id="PRO_5021280573" evidence="1">
    <location>
        <begin position="24"/>
        <end position="52"/>
    </location>
</feature>
<accession>A0A4Y7KEV0</accession>
<keyword evidence="3" id="KW-1185">Reference proteome</keyword>
<evidence type="ECO:0000313" key="2">
    <source>
        <dbReference type="EMBL" id="RZC70489.1"/>
    </source>
</evidence>
<feature type="signal peptide" evidence="1">
    <location>
        <begin position="1"/>
        <end position="23"/>
    </location>
</feature>
<name>A0A4Y7KEV0_PAPSO</name>
<evidence type="ECO:0000313" key="3">
    <source>
        <dbReference type="Proteomes" id="UP000316621"/>
    </source>
</evidence>
<dbReference type="Gramene" id="RZC70489">
    <property type="protein sequence ID" value="RZC70489"/>
    <property type="gene ID" value="C5167_035603"/>
</dbReference>
<dbReference type="AlphaFoldDB" id="A0A4Y7KEV0"/>
<protein>
    <submittedName>
        <fullName evidence="2">Uncharacterized protein</fullName>
    </submittedName>
</protein>
<reference evidence="2 3" key="1">
    <citation type="journal article" date="2018" name="Science">
        <title>The opium poppy genome and morphinan production.</title>
        <authorList>
            <person name="Guo L."/>
            <person name="Winzer T."/>
            <person name="Yang X."/>
            <person name="Li Y."/>
            <person name="Ning Z."/>
            <person name="He Z."/>
            <person name="Teodor R."/>
            <person name="Lu Y."/>
            <person name="Bowser T.A."/>
            <person name="Graham I.A."/>
            <person name="Ye K."/>
        </authorList>
    </citation>
    <scope>NUCLEOTIDE SEQUENCE [LARGE SCALE GENOMIC DNA]</scope>
    <source>
        <strain evidence="3">cv. HN1</strain>
        <tissue evidence="2">Leaves</tissue>
    </source>
</reference>
<evidence type="ECO:0000256" key="1">
    <source>
        <dbReference type="SAM" id="SignalP"/>
    </source>
</evidence>
<sequence>MSHLKNSLFPQNLLWFLLKNVLTMDFDLVDMFASYDEVVDDRGANTAIVAQC</sequence>
<dbReference type="EMBL" id="CM010721">
    <property type="protein sequence ID" value="RZC70489.1"/>
    <property type="molecule type" value="Genomic_DNA"/>
</dbReference>
<proteinExistence type="predicted"/>
<organism evidence="2 3">
    <name type="scientific">Papaver somniferum</name>
    <name type="common">Opium poppy</name>
    <dbReference type="NCBI Taxonomy" id="3469"/>
    <lineage>
        <taxon>Eukaryota</taxon>
        <taxon>Viridiplantae</taxon>
        <taxon>Streptophyta</taxon>
        <taxon>Embryophyta</taxon>
        <taxon>Tracheophyta</taxon>
        <taxon>Spermatophyta</taxon>
        <taxon>Magnoliopsida</taxon>
        <taxon>Ranunculales</taxon>
        <taxon>Papaveraceae</taxon>
        <taxon>Papaveroideae</taxon>
        <taxon>Papaver</taxon>
    </lineage>
</organism>
<dbReference type="Proteomes" id="UP000316621">
    <property type="component" value="Chromosome 7"/>
</dbReference>
<gene>
    <name evidence="2" type="ORF">C5167_035603</name>
</gene>